<accession>A0A9D1LB04</accession>
<keyword evidence="7" id="KW-0375">Hydrogen ion transport</keyword>
<dbReference type="Gene3D" id="1.10.1140.10">
    <property type="entry name" value="Bovine Mitochondrial F1-atpase, Atp Synthase Beta Chain, Chain D, domain 3"/>
    <property type="match status" value="1"/>
</dbReference>
<comment type="catalytic activity">
    <reaction evidence="7">
        <text>ATP + H2O + 4 H(+)(in) = ADP + phosphate + 5 H(+)(out)</text>
        <dbReference type="Rhea" id="RHEA:57720"/>
        <dbReference type="ChEBI" id="CHEBI:15377"/>
        <dbReference type="ChEBI" id="CHEBI:15378"/>
        <dbReference type="ChEBI" id="CHEBI:30616"/>
        <dbReference type="ChEBI" id="CHEBI:43474"/>
        <dbReference type="ChEBI" id="CHEBI:456216"/>
        <dbReference type="EC" id="7.1.2.2"/>
    </reaction>
</comment>
<keyword evidence="3 7" id="KW-0547">Nucleotide-binding</keyword>
<evidence type="ECO:0000259" key="11">
    <source>
        <dbReference type="Pfam" id="PF22919"/>
    </source>
</evidence>
<dbReference type="CDD" id="cd01134">
    <property type="entry name" value="V_A-ATPase_A"/>
    <property type="match status" value="1"/>
</dbReference>
<evidence type="ECO:0000313" key="12">
    <source>
        <dbReference type="EMBL" id="HIU29768.1"/>
    </source>
</evidence>
<feature type="domain" description="ATPase F1/V1/A1 complex alpha/beta subunit N-terminal" evidence="9">
    <location>
        <begin position="4"/>
        <end position="66"/>
    </location>
</feature>
<feature type="domain" description="ATPase F1/V1/A1 complex alpha/beta subunit nucleotide-binding" evidence="8">
    <location>
        <begin position="218"/>
        <end position="439"/>
    </location>
</feature>
<reference evidence="12" key="1">
    <citation type="submission" date="2020-10" db="EMBL/GenBank/DDBJ databases">
        <authorList>
            <person name="Gilroy R."/>
        </authorList>
    </citation>
    <scope>NUCLEOTIDE SEQUENCE</scope>
    <source>
        <strain evidence="12">CHK195-4489</strain>
    </source>
</reference>
<organism evidence="12 13">
    <name type="scientific">Candidatus Egerieisoma faecipullorum</name>
    <dbReference type="NCBI Taxonomy" id="2840963"/>
    <lineage>
        <taxon>Bacteria</taxon>
        <taxon>Bacillati</taxon>
        <taxon>Bacillota</taxon>
        <taxon>Clostridia</taxon>
        <taxon>Eubacteriales</taxon>
        <taxon>Clostridiaceae</taxon>
        <taxon>Clostridiaceae incertae sedis</taxon>
        <taxon>Candidatus Egerieisoma</taxon>
    </lineage>
</organism>
<dbReference type="SUPFAM" id="SSF47917">
    <property type="entry name" value="C-terminal domain of alpha and beta subunits of F1 ATP synthase"/>
    <property type="match status" value="1"/>
</dbReference>
<keyword evidence="6 7" id="KW-0406">Ion transport</keyword>
<keyword evidence="2 7" id="KW-0813">Transport</keyword>
<dbReference type="GO" id="GO:0005524">
    <property type="term" value="F:ATP binding"/>
    <property type="evidence" value="ECO:0007669"/>
    <property type="project" value="UniProtKB-UniRule"/>
</dbReference>
<dbReference type="SUPFAM" id="SSF50615">
    <property type="entry name" value="N-terminal domain of alpha and beta subunits of F1 ATP synthase"/>
    <property type="match status" value="1"/>
</dbReference>
<dbReference type="Gene3D" id="3.40.50.300">
    <property type="entry name" value="P-loop containing nucleotide triphosphate hydrolases"/>
    <property type="match status" value="1"/>
</dbReference>
<dbReference type="Gene3D" id="2.40.50.100">
    <property type="match status" value="1"/>
</dbReference>
<evidence type="ECO:0000256" key="6">
    <source>
        <dbReference type="ARBA" id="ARBA00023065"/>
    </source>
</evidence>
<dbReference type="CDD" id="cd18111">
    <property type="entry name" value="ATP-synt_V_A-type_alpha_C"/>
    <property type="match status" value="1"/>
</dbReference>
<dbReference type="Pfam" id="PF02874">
    <property type="entry name" value="ATP-synt_ab_N"/>
    <property type="match status" value="1"/>
</dbReference>
<dbReference type="InterPro" id="IPR055190">
    <property type="entry name" value="ATP-synt_VA_C"/>
</dbReference>
<dbReference type="InterPro" id="IPR000194">
    <property type="entry name" value="ATPase_F1/V1/A1_a/bsu_nucl-bd"/>
</dbReference>
<protein>
    <recommendedName>
        <fullName evidence="7">V-type ATP synthase alpha chain</fullName>
        <ecNumber evidence="7">7.1.2.2</ecNumber>
    </recommendedName>
    <alternativeName>
        <fullName evidence="7">V-ATPase subunit A</fullName>
    </alternativeName>
</protein>
<dbReference type="InterPro" id="IPR036121">
    <property type="entry name" value="ATPase_F1/V1/A1_a/bsu_N_sf"/>
</dbReference>
<dbReference type="HAMAP" id="MF_00309">
    <property type="entry name" value="ATP_synth_A_arch"/>
    <property type="match status" value="1"/>
</dbReference>
<dbReference type="EC" id="7.1.2.2" evidence="7"/>
<dbReference type="GO" id="GO:0046933">
    <property type="term" value="F:proton-transporting ATP synthase activity, rotational mechanism"/>
    <property type="evidence" value="ECO:0007669"/>
    <property type="project" value="UniProtKB-UniRule"/>
</dbReference>
<keyword evidence="5 7" id="KW-1278">Translocase</keyword>
<keyword evidence="7" id="KW-0066">ATP synthesis</keyword>
<evidence type="ECO:0000259" key="9">
    <source>
        <dbReference type="Pfam" id="PF02874"/>
    </source>
</evidence>
<sequence>MKYISRINGSVVKAKGNDDFSVQDMVYVGTIRLVGEVISVDGDEATVQVYESTSGLKPGEPVETTGEPLSVYLAPGIIGNMFDGIQRPLEKLYETSGDFITRGQQMENLDTQKKWHFIPVLQEGAQVGALSVFGEIPETGSVRHKAMIPLPLSGAASAADGVLEYIAPEGEYTITDCIAKVRAENGELREIRMLSRWPVRIPRPYKKRISADEPLITGQRVIDTLFPLARGGTAAIPGSFGTGKTMTQHQLAQWCDADIIVYIGCGERGNEMTEVLEDFPGLKDPRNGRSLMERTVLIANTSNMPVAAREASIYTGITLAEYYRDMGYDVAIMADSTSRWAEALREISGRLEEMPAEEGFPAYLPSRLSEFYGRAGRIVSYNDAKGSVSIIGAVSPQGGDFSEPVTQNTKRFVRCFWGLDRELAYARHYPAINWLTSYSEYIDDMTKWYNEKLGSDFLEMRAKMIKLLQEENDLMEIVKLVGADLMPEDQKLILEIGRVIRAGFLQQNAFHEVDTFVPLEKQYAMMSLILFLYERCVELTRMGVPVSVIKDTKFFDDCISMKYTVGNKDFSQIDRLREKFDKGIRELQRAYRDIKKPEQ</sequence>
<comment type="function">
    <text evidence="7">Produces ATP from ADP in the presence of a proton gradient across the membrane. The V-type alpha chain is a catalytic subunit.</text>
</comment>
<keyword evidence="4 7" id="KW-0067">ATP-binding</keyword>
<dbReference type="Proteomes" id="UP000824089">
    <property type="component" value="Unassembled WGS sequence"/>
</dbReference>
<evidence type="ECO:0000259" key="8">
    <source>
        <dbReference type="Pfam" id="PF00006"/>
    </source>
</evidence>
<comment type="caution">
    <text evidence="12">The sequence shown here is derived from an EMBL/GenBank/DDBJ whole genome shotgun (WGS) entry which is preliminary data.</text>
</comment>
<dbReference type="GO" id="GO:0045259">
    <property type="term" value="C:proton-transporting ATP synthase complex"/>
    <property type="evidence" value="ECO:0007669"/>
    <property type="project" value="UniProtKB-ARBA"/>
</dbReference>
<dbReference type="InterPro" id="IPR004100">
    <property type="entry name" value="ATPase_F1/V1/A1_a/bsu_N"/>
</dbReference>
<reference evidence="12" key="2">
    <citation type="journal article" date="2021" name="PeerJ">
        <title>Extensive microbial diversity within the chicken gut microbiome revealed by metagenomics and culture.</title>
        <authorList>
            <person name="Gilroy R."/>
            <person name="Ravi A."/>
            <person name="Getino M."/>
            <person name="Pursley I."/>
            <person name="Horton D.L."/>
            <person name="Alikhan N.F."/>
            <person name="Baker D."/>
            <person name="Gharbi K."/>
            <person name="Hall N."/>
            <person name="Watson M."/>
            <person name="Adriaenssens E.M."/>
            <person name="Foster-Nyarko E."/>
            <person name="Jarju S."/>
            <person name="Secka A."/>
            <person name="Antonio M."/>
            <person name="Oren A."/>
            <person name="Chaudhuri R.R."/>
            <person name="La Ragione R."/>
            <person name="Hildebrand F."/>
            <person name="Pallen M.J."/>
        </authorList>
    </citation>
    <scope>NUCLEOTIDE SEQUENCE</scope>
    <source>
        <strain evidence="12">CHK195-4489</strain>
    </source>
</reference>
<feature type="domain" description="ATPsynthase alpha/beta subunit barrel-sandwich" evidence="10">
    <location>
        <begin position="107"/>
        <end position="200"/>
    </location>
</feature>
<dbReference type="InterPro" id="IPR022878">
    <property type="entry name" value="V-ATPase_asu"/>
</dbReference>
<dbReference type="InterPro" id="IPR031686">
    <property type="entry name" value="ATP-synth_a_Xtn"/>
</dbReference>
<dbReference type="AlphaFoldDB" id="A0A9D1LB04"/>
<comment type="similarity">
    <text evidence="1 7">Belongs to the ATPase alpha/beta chains family.</text>
</comment>
<dbReference type="InterPro" id="IPR024034">
    <property type="entry name" value="ATPase_F1/V1_b/a_C"/>
</dbReference>
<dbReference type="PANTHER" id="PTHR43607">
    <property type="entry name" value="V-TYPE PROTON ATPASE CATALYTIC SUBUNIT A"/>
    <property type="match status" value="1"/>
</dbReference>
<dbReference type="GO" id="GO:0046961">
    <property type="term" value="F:proton-transporting ATPase activity, rotational mechanism"/>
    <property type="evidence" value="ECO:0007669"/>
    <property type="project" value="InterPro"/>
</dbReference>
<evidence type="ECO:0000256" key="7">
    <source>
        <dbReference type="HAMAP-Rule" id="MF_00309"/>
    </source>
</evidence>
<dbReference type="InterPro" id="IPR023366">
    <property type="entry name" value="ATP_synth_asu-like_sf"/>
</dbReference>
<name>A0A9D1LB04_9CLOT</name>
<evidence type="ECO:0000256" key="4">
    <source>
        <dbReference type="ARBA" id="ARBA00022840"/>
    </source>
</evidence>
<dbReference type="Pfam" id="PF00006">
    <property type="entry name" value="ATP-synt_ab"/>
    <property type="match status" value="1"/>
</dbReference>
<dbReference type="Gene3D" id="2.40.30.20">
    <property type="match status" value="1"/>
</dbReference>
<evidence type="ECO:0000256" key="3">
    <source>
        <dbReference type="ARBA" id="ARBA00022741"/>
    </source>
</evidence>
<dbReference type="GO" id="GO:0042777">
    <property type="term" value="P:proton motive force-driven plasma membrane ATP synthesis"/>
    <property type="evidence" value="ECO:0007669"/>
    <property type="project" value="UniProtKB-UniRule"/>
</dbReference>
<dbReference type="NCBIfam" id="NF003220">
    <property type="entry name" value="PRK04192.1"/>
    <property type="match status" value="1"/>
</dbReference>
<dbReference type="EMBL" id="DVMM01000117">
    <property type="protein sequence ID" value="HIU29768.1"/>
    <property type="molecule type" value="Genomic_DNA"/>
</dbReference>
<dbReference type="Pfam" id="PF22919">
    <property type="entry name" value="ATP-synt_VA_C"/>
    <property type="match status" value="1"/>
</dbReference>
<feature type="domain" description="ATP synthase A/B type C-terminal" evidence="11">
    <location>
        <begin position="447"/>
        <end position="534"/>
    </location>
</feature>
<dbReference type="PANTHER" id="PTHR43607:SF1">
    <property type="entry name" value="H(+)-TRANSPORTING TWO-SECTOR ATPASE"/>
    <property type="match status" value="1"/>
</dbReference>
<dbReference type="Pfam" id="PF16886">
    <property type="entry name" value="ATP-synt_ab_Xtn"/>
    <property type="match status" value="1"/>
</dbReference>
<dbReference type="InterPro" id="IPR020003">
    <property type="entry name" value="ATPase_a/bsu_AS"/>
</dbReference>
<evidence type="ECO:0000313" key="13">
    <source>
        <dbReference type="Proteomes" id="UP000824089"/>
    </source>
</evidence>
<gene>
    <name evidence="7" type="primary">atpA</name>
    <name evidence="12" type="ORF">IAD50_05670</name>
</gene>
<dbReference type="SUPFAM" id="SSF52540">
    <property type="entry name" value="P-loop containing nucleoside triphosphate hydrolases"/>
    <property type="match status" value="1"/>
</dbReference>
<evidence type="ECO:0000256" key="1">
    <source>
        <dbReference type="ARBA" id="ARBA00008936"/>
    </source>
</evidence>
<proteinExistence type="inferred from homology"/>
<evidence type="ECO:0000256" key="5">
    <source>
        <dbReference type="ARBA" id="ARBA00022967"/>
    </source>
</evidence>
<feature type="binding site" evidence="7">
    <location>
        <begin position="238"/>
        <end position="245"/>
    </location>
    <ligand>
        <name>ATP</name>
        <dbReference type="ChEBI" id="CHEBI:30616"/>
    </ligand>
</feature>
<dbReference type="PROSITE" id="PS00152">
    <property type="entry name" value="ATPASE_ALPHA_BETA"/>
    <property type="match status" value="1"/>
</dbReference>
<evidence type="ECO:0000259" key="10">
    <source>
        <dbReference type="Pfam" id="PF16886"/>
    </source>
</evidence>
<dbReference type="InterPro" id="IPR027417">
    <property type="entry name" value="P-loop_NTPase"/>
</dbReference>
<evidence type="ECO:0000256" key="2">
    <source>
        <dbReference type="ARBA" id="ARBA00022448"/>
    </source>
</evidence>